<keyword evidence="2" id="KW-0813">Transport</keyword>
<dbReference type="Pfam" id="PF00085">
    <property type="entry name" value="Thioredoxin"/>
    <property type="match status" value="1"/>
</dbReference>
<sequence length="106" mass="11872">MDAKKRTFHELITRSEVPVLVDFFATWCGPCQALSPVVSDIASNFKGEIKVIKVDVDKNQQAAMKYGIQGVPTLILFQKGKILWRKSGLMTRKELGSLVQNAIHKN</sequence>
<dbReference type="PRINTS" id="PR00421">
    <property type="entry name" value="THIOREDOXIN"/>
</dbReference>
<evidence type="ECO:0000256" key="3">
    <source>
        <dbReference type="ARBA" id="ARBA00022982"/>
    </source>
</evidence>
<dbReference type="InterPro" id="IPR005746">
    <property type="entry name" value="Thioredoxin"/>
</dbReference>
<evidence type="ECO:0000256" key="7">
    <source>
        <dbReference type="PIRNR" id="PIRNR000077"/>
    </source>
</evidence>
<evidence type="ECO:0000256" key="6">
    <source>
        <dbReference type="NCBIfam" id="TIGR01068"/>
    </source>
</evidence>
<dbReference type="FunFam" id="3.40.30.10:FF:000001">
    <property type="entry name" value="Thioredoxin"/>
    <property type="match status" value="1"/>
</dbReference>
<keyword evidence="5 9" id="KW-0676">Redox-active center</keyword>
<keyword evidence="4 9" id="KW-1015">Disulfide bond</keyword>
<dbReference type="PROSITE" id="PS00194">
    <property type="entry name" value="THIOREDOXIN_1"/>
    <property type="match status" value="1"/>
</dbReference>
<feature type="active site" description="Nucleophile" evidence="8">
    <location>
        <position position="31"/>
    </location>
</feature>
<feature type="domain" description="Thioredoxin" evidence="10">
    <location>
        <begin position="1"/>
        <end position="104"/>
    </location>
</feature>
<evidence type="ECO:0000256" key="1">
    <source>
        <dbReference type="ARBA" id="ARBA00008987"/>
    </source>
</evidence>
<feature type="disulfide bond" description="Redox-active" evidence="9">
    <location>
        <begin position="28"/>
        <end position="31"/>
    </location>
</feature>
<dbReference type="InterPro" id="IPR017937">
    <property type="entry name" value="Thioredoxin_CS"/>
</dbReference>
<dbReference type="GO" id="GO:0005737">
    <property type="term" value="C:cytoplasm"/>
    <property type="evidence" value="ECO:0007669"/>
    <property type="project" value="TreeGrafter"/>
</dbReference>
<keyword evidence="3" id="KW-0249">Electron transport</keyword>
<evidence type="ECO:0000256" key="4">
    <source>
        <dbReference type="ARBA" id="ARBA00023157"/>
    </source>
</evidence>
<dbReference type="Gene3D" id="3.40.30.10">
    <property type="entry name" value="Glutaredoxin"/>
    <property type="match status" value="1"/>
</dbReference>
<protein>
    <recommendedName>
        <fullName evidence="6 7">Thioredoxin</fullName>
    </recommendedName>
</protein>
<evidence type="ECO:0000256" key="5">
    <source>
        <dbReference type="ARBA" id="ARBA00023284"/>
    </source>
</evidence>
<reference evidence="11" key="2">
    <citation type="journal article" date="2024" name="Antonie Van Leeuwenhoek">
        <title>Roseihalotalea indica gen. nov., sp. nov., a halophilic Bacteroidetes from mesopelagic Southwest Indian Ocean with higher carbohydrate metabolic potential.</title>
        <authorList>
            <person name="Chen B."/>
            <person name="Zhang M."/>
            <person name="Lin D."/>
            <person name="Ye J."/>
            <person name="Tang K."/>
        </authorList>
    </citation>
    <scope>NUCLEOTIDE SEQUENCE</scope>
    <source>
        <strain evidence="11">TK19036</strain>
    </source>
</reference>
<evidence type="ECO:0000256" key="9">
    <source>
        <dbReference type="PIRSR" id="PIRSR000077-4"/>
    </source>
</evidence>
<dbReference type="SUPFAM" id="SSF52833">
    <property type="entry name" value="Thioredoxin-like"/>
    <property type="match status" value="1"/>
</dbReference>
<evidence type="ECO:0000259" key="10">
    <source>
        <dbReference type="PROSITE" id="PS51352"/>
    </source>
</evidence>
<dbReference type="AlphaFoldDB" id="A0AA49GN39"/>
<evidence type="ECO:0000256" key="2">
    <source>
        <dbReference type="ARBA" id="ARBA00022448"/>
    </source>
</evidence>
<feature type="site" description="Contributes to redox potential value" evidence="8">
    <location>
        <position position="29"/>
    </location>
</feature>
<feature type="site" description="Deprotonates C-terminal active site Cys" evidence="8">
    <location>
        <position position="22"/>
    </location>
</feature>
<feature type="active site" description="Nucleophile" evidence="8">
    <location>
        <position position="28"/>
    </location>
</feature>
<dbReference type="GO" id="GO:0015035">
    <property type="term" value="F:protein-disulfide reductase activity"/>
    <property type="evidence" value="ECO:0007669"/>
    <property type="project" value="UniProtKB-UniRule"/>
</dbReference>
<comment type="similarity">
    <text evidence="1 7">Belongs to the thioredoxin family.</text>
</comment>
<dbReference type="PANTHER" id="PTHR45663:SF11">
    <property type="entry name" value="GEO12009P1"/>
    <property type="match status" value="1"/>
</dbReference>
<dbReference type="PROSITE" id="PS51352">
    <property type="entry name" value="THIOREDOXIN_2"/>
    <property type="match status" value="1"/>
</dbReference>
<organism evidence="11">
    <name type="scientific">Roseihalotalea indica</name>
    <dbReference type="NCBI Taxonomy" id="2867963"/>
    <lineage>
        <taxon>Bacteria</taxon>
        <taxon>Pseudomonadati</taxon>
        <taxon>Bacteroidota</taxon>
        <taxon>Cytophagia</taxon>
        <taxon>Cytophagales</taxon>
        <taxon>Catalimonadaceae</taxon>
        <taxon>Roseihalotalea</taxon>
    </lineage>
</organism>
<evidence type="ECO:0000256" key="8">
    <source>
        <dbReference type="PIRSR" id="PIRSR000077-1"/>
    </source>
</evidence>
<feature type="site" description="Contributes to redox potential value" evidence="8">
    <location>
        <position position="30"/>
    </location>
</feature>
<proteinExistence type="inferred from homology"/>
<evidence type="ECO:0000313" key="11">
    <source>
        <dbReference type="EMBL" id="WKN37910.1"/>
    </source>
</evidence>
<dbReference type="EMBL" id="CP120682">
    <property type="protein sequence ID" value="WKN37910.1"/>
    <property type="molecule type" value="Genomic_DNA"/>
</dbReference>
<dbReference type="InterPro" id="IPR013766">
    <property type="entry name" value="Thioredoxin_domain"/>
</dbReference>
<dbReference type="PANTHER" id="PTHR45663">
    <property type="entry name" value="GEO12009P1"/>
    <property type="match status" value="1"/>
</dbReference>
<dbReference type="CDD" id="cd02947">
    <property type="entry name" value="TRX_family"/>
    <property type="match status" value="1"/>
</dbReference>
<accession>A0AA49GN39</accession>
<dbReference type="PIRSF" id="PIRSF000077">
    <property type="entry name" value="Thioredoxin"/>
    <property type="match status" value="1"/>
</dbReference>
<dbReference type="NCBIfam" id="TIGR01068">
    <property type="entry name" value="thioredoxin"/>
    <property type="match status" value="1"/>
</dbReference>
<dbReference type="InterPro" id="IPR036249">
    <property type="entry name" value="Thioredoxin-like_sf"/>
</dbReference>
<reference evidence="11" key="1">
    <citation type="journal article" date="2023" name="Comput. Struct. Biotechnol. J.">
        <title>Discovery of a novel marine Bacteroidetes with a rich repertoire of carbohydrate-active enzymes.</title>
        <authorList>
            <person name="Chen B."/>
            <person name="Liu G."/>
            <person name="Chen Q."/>
            <person name="Wang H."/>
            <person name="Liu L."/>
            <person name="Tang K."/>
        </authorList>
    </citation>
    <scope>NUCLEOTIDE SEQUENCE</scope>
    <source>
        <strain evidence="11">TK19036</strain>
    </source>
</reference>
<name>A0AA49GN39_9BACT</name>
<gene>
    <name evidence="11" type="primary">trxA</name>
    <name evidence="11" type="ORF">K4G66_04210</name>
</gene>